<dbReference type="InterPro" id="IPR013249">
    <property type="entry name" value="RNA_pol_sigma70_r4_t2"/>
</dbReference>
<dbReference type="GO" id="GO:0006352">
    <property type="term" value="P:DNA-templated transcription initiation"/>
    <property type="evidence" value="ECO:0007669"/>
    <property type="project" value="InterPro"/>
</dbReference>
<dbReference type="EMBL" id="JACHEJ010000007">
    <property type="protein sequence ID" value="MBB6180976.1"/>
    <property type="molecule type" value="Genomic_DNA"/>
</dbReference>
<accession>A0A7W9Z0M9</accession>
<proteinExistence type="inferred from homology"/>
<dbReference type="PANTHER" id="PTHR43133:SF25">
    <property type="entry name" value="RNA POLYMERASE SIGMA FACTOR RFAY-RELATED"/>
    <property type="match status" value="1"/>
</dbReference>
<protein>
    <submittedName>
        <fullName evidence="7">RNA polymerase sigma-70 factor (ECF subfamily)</fullName>
    </submittedName>
</protein>
<name>A0A7W9Z0M9_9HYPH</name>
<evidence type="ECO:0000256" key="1">
    <source>
        <dbReference type="ARBA" id="ARBA00010641"/>
    </source>
</evidence>
<dbReference type="NCBIfam" id="TIGR02937">
    <property type="entry name" value="sigma70-ECF"/>
    <property type="match status" value="1"/>
</dbReference>
<dbReference type="Gene3D" id="1.10.1740.10">
    <property type="match status" value="1"/>
</dbReference>
<feature type="domain" description="RNA polymerase sigma factor 70 region 4 type 2" evidence="6">
    <location>
        <begin position="107"/>
        <end position="157"/>
    </location>
</feature>
<dbReference type="RefSeq" id="WP_139346190.1">
    <property type="nucleotide sequence ID" value="NZ_JACHEJ010000007.1"/>
</dbReference>
<comment type="similarity">
    <text evidence="1">Belongs to the sigma-70 factor family. ECF subfamily.</text>
</comment>
<gene>
    <name evidence="7" type="ORF">HNQ75_002959</name>
</gene>
<dbReference type="InterPro" id="IPR013325">
    <property type="entry name" value="RNA_pol_sigma_r2"/>
</dbReference>
<dbReference type="PANTHER" id="PTHR43133">
    <property type="entry name" value="RNA POLYMERASE ECF-TYPE SIGMA FACTO"/>
    <property type="match status" value="1"/>
</dbReference>
<dbReference type="Proteomes" id="UP000535501">
    <property type="component" value="Unassembled WGS sequence"/>
</dbReference>
<keyword evidence="4" id="KW-0804">Transcription</keyword>
<dbReference type="SUPFAM" id="SSF88946">
    <property type="entry name" value="Sigma2 domain of RNA polymerase sigma factors"/>
    <property type="match status" value="1"/>
</dbReference>
<dbReference type="GO" id="GO:0016987">
    <property type="term" value="F:sigma factor activity"/>
    <property type="evidence" value="ECO:0007669"/>
    <property type="project" value="UniProtKB-KW"/>
</dbReference>
<dbReference type="InterPro" id="IPR014284">
    <property type="entry name" value="RNA_pol_sigma-70_dom"/>
</dbReference>
<evidence type="ECO:0000259" key="6">
    <source>
        <dbReference type="Pfam" id="PF08281"/>
    </source>
</evidence>
<evidence type="ECO:0000259" key="5">
    <source>
        <dbReference type="Pfam" id="PF04542"/>
    </source>
</evidence>
<dbReference type="Pfam" id="PF08281">
    <property type="entry name" value="Sigma70_r4_2"/>
    <property type="match status" value="1"/>
</dbReference>
<sequence length="174" mass="19781">MQEAAGESHPQTEIVELIPMLRSFARRFYNNPHDVDDLVQETVLRALANLDKFQPGTSLKSWAFTIMRNTFCTRYGRGKREFVGTEECASLQRSINAPQEWSVRIKEFDRALAELPEHYRDAFEIVLMRGESYESASALCNCPVGTIKSRVNRARLAILKTLGEDGIRGTVDIQ</sequence>
<evidence type="ECO:0000256" key="3">
    <source>
        <dbReference type="ARBA" id="ARBA00023082"/>
    </source>
</evidence>
<dbReference type="Gene3D" id="1.10.10.10">
    <property type="entry name" value="Winged helix-like DNA-binding domain superfamily/Winged helix DNA-binding domain"/>
    <property type="match status" value="1"/>
</dbReference>
<dbReference type="SUPFAM" id="SSF88659">
    <property type="entry name" value="Sigma3 and sigma4 domains of RNA polymerase sigma factors"/>
    <property type="match status" value="1"/>
</dbReference>
<keyword evidence="3" id="KW-0731">Sigma factor</keyword>
<dbReference type="GO" id="GO:0003677">
    <property type="term" value="F:DNA binding"/>
    <property type="evidence" value="ECO:0007669"/>
    <property type="project" value="InterPro"/>
</dbReference>
<dbReference type="InterPro" id="IPR039425">
    <property type="entry name" value="RNA_pol_sigma-70-like"/>
</dbReference>
<organism evidence="7 8">
    <name type="scientific">Pseudorhizobium flavum</name>
    <dbReference type="NCBI Taxonomy" id="1335061"/>
    <lineage>
        <taxon>Bacteria</taxon>
        <taxon>Pseudomonadati</taxon>
        <taxon>Pseudomonadota</taxon>
        <taxon>Alphaproteobacteria</taxon>
        <taxon>Hyphomicrobiales</taxon>
        <taxon>Rhizobiaceae</taxon>
        <taxon>Rhizobium/Agrobacterium group</taxon>
        <taxon>Pseudorhizobium</taxon>
    </lineage>
</organism>
<dbReference type="Pfam" id="PF04542">
    <property type="entry name" value="Sigma70_r2"/>
    <property type="match status" value="1"/>
</dbReference>
<evidence type="ECO:0000313" key="8">
    <source>
        <dbReference type="Proteomes" id="UP000535501"/>
    </source>
</evidence>
<keyword evidence="8" id="KW-1185">Reference proteome</keyword>
<reference evidence="7 8" key="1">
    <citation type="submission" date="2020-08" db="EMBL/GenBank/DDBJ databases">
        <title>Genomic Encyclopedia of Type Strains, Phase IV (KMG-IV): sequencing the most valuable type-strain genomes for metagenomic binning, comparative biology and taxonomic classification.</title>
        <authorList>
            <person name="Goeker M."/>
        </authorList>
    </citation>
    <scope>NUCLEOTIDE SEQUENCE [LARGE SCALE GENOMIC DNA]</scope>
    <source>
        <strain evidence="7 8">DSM 102134</strain>
    </source>
</reference>
<dbReference type="InterPro" id="IPR013324">
    <property type="entry name" value="RNA_pol_sigma_r3/r4-like"/>
</dbReference>
<feature type="domain" description="RNA polymerase sigma-70 region 2" evidence="5">
    <location>
        <begin position="17"/>
        <end position="80"/>
    </location>
</feature>
<dbReference type="AlphaFoldDB" id="A0A7W9Z0M9"/>
<evidence type="ECO:0000256" key="2">
    <source>
        <dbReference type="ARBA" id="ARBA00023015"/>
    </source>
</evidence>
<comment type="caution">
    <text evidence="7">The sequence shown here is derived from an EMBL/GenBank/DDBJ whole genome shotgun (WGS) entry which is preliminary data.</text>
</comment>
<evidence type="ECO:0000313" key="7">
    <source>
        <dbReference type="EMBL" id="MBB6180976.1"/>
    </source>
</evidence>
<dbReference type="InterPro" id="IPR007627">
    <property type="entry name" value="RNA_pol_sigma70_r2"/>
</dbReference>
<dbReference type="InterPro" id="IPR036388">
    <property type="entry name" value="WH-like_DNA-bd_sf"/>
</dbReference>
<evidence type="ECO:0000256" key="4">
    <source>
        <dbReference type="ARBA" id="ARBA00023163"/>
    </source>
</evidence>
<keyword evidence="2" id="KW-0805">Transcription regulation</keyword>